<dbReference type="PANTHER" id="PTHR23028">
    <property type="entry name" value="ACETYLTRANSFERASE"/>
    <property type="match status" value="1"/>
</dbReference>
<dbReference type="EMBL" id="AP017313">
    <property type="protein sequence ID" value="BAU55407.1"/>
    <property type="molecule type" value="Genomic_DNA"/>
</dbReference>
<reference evidence="1 2" key="1">
    <citation type="submission" date="2015-12" db="EMBL/GenBank/DDBJ databases">
        <title>Genome sequence of Mucilaginibacter gotjawali.</title>
        <authorList>
            <person name="Lee J.S."/>
            <person name="Lee K.C."/>
            <person name="Kim K.K."/>
            <person name="Lee B.W."/>
        </authorList>
    </citation>
    <scope>NUCLEOTIDE SEQUENCE [LARGE SCALE GENOMIC DNA]</scope>
    <source>
        <strain evidence="1 2">SA3-7</strain>
    </source>
</reference>
<dbReference type="GO" id="GO:0016747">
    <property type="term" value="F:acyltransferase activity, transferring groups other than amino-acyl groups"/>
    <property type="evidence" value="ECO:0007669"/>
    <property type="project" value="InterPro"/>
</dbReference>
<dbReference type="KEGG" id="mgot:MgSA37_03591"/>
<dbReference type="GO" id="GO:0016020">
    <property type="term" value="C:membrane"/>
    <property type="evidence" value="ECO:0007669"/>
    <property type="project" value="TreeGrafter"/>
</dbReference>
<evidence type="ECO:0000313" key="1">
    <source>
        <dbReference type="EMBL" id="BAU55407.1"/>
    </source>
</evidence>
<keyword evidence="1" id="KW-0808">Transferase</keyword>
<protein>
    <submittedName>
        <fullName evidence="1">O-acetyltransferase OatA</fullName>
        <ecNumber evidence="1">2.3.1.-</ecNumber>
    </submittedName>
</protein>
<dbReference type="InterPro" id="IPR002656">
    <property type="entry name" value="Acyl_transf_3_dom"/>
</dbReference>
<dbReference type="GO" id="GO:0009103">
    <property type="term" value="P:lipopolysaccharide biosynthetic process"/>
    <property type="evidence" value="ECO:0007669"/>
    <property type="project" value="TreeGrafter"/>
</dbReference>
<dbReference type="AlphaFoldDB" id="A0A110B3R6"/>
<proteinExistence type="predicted"/>
<evidence type="ECO:0000313" key="2">
    <source>
        <dbReference type="Proteomes" id="UP000218263"/>
    </source>
</evidence>
<accession>A0A110B3R6</accession>
<gene>
    <name evidence="1" type="primary">oatA_1</name>
    <name evidence="1" type="ORF">MgSA37_03591</name>
</gene>
<keyword evidence="2" id="KW-1185">Reference proteome</keyword>
<dbReference type="InterPro" id="IPR050879">
    <property type="entry name" value="Acyltransferase_3"/>
</dbReference>
<dbReference type="Pfam" id="PF01757">
    <property type="entry name" value="Acyl_transf_3"/>
    <property type="match status" value="1"/>
</dbReference>
<name>A0A110B3R6_9SPHI</name>
<dbReference type="PANTHER" id="PTHR23028:SF53">
    <property type="entry name" value="ACYL_TRANSF_3 DOMAIN-CONTAINING PROTEIN"/>
    <property type="match status" value="1"/>
</dbReference>
<dbReference type="EC" id="2.3.1.-" evidence="1"/>
<dbReference type="Proteomes" id="UP000218263">
    <property type="component" value="Chromosome"/>
</dbReference>
<sequence length="367" mass="43208">MKRNVQLDFLRFVGVFLVMVNHIYVKGDSILDNVFKVIRVGGWSGVDLFFVLSGYLVSGLIIKEHKLYGSFNASRFLIRRGFKIYPTYYIFILFSFFLGIYSKSVTHKPTLAGLFHESVFVANYFSLNNSHLWSISVEEHFYFALALVFLLLLKYKKVQLKSFVLIYIFLLVIGIGFRLYNYFTYSDYDFPRDYTKSHFRFDALFFGVLIAYLVNFKEEFITYILNHKYKIFFVILSVILLSTNFIFDREHYHIVSVFNLAFNPICYGYLMVVIIHIDKGAFLKVISPLAYIGTYSYSIYLFHRLFDNIAIHAFKNGGIFYYLFYFSSAFIVGIIISKSIEYPIISIREKYFPSRSKKNQPVFEKGY</sequence>
<organism evidence="1 2">
    <name type="scientific">Mucilaginibacter gotjawali</name>
    <dbReference type="NCBI Taxonomy" id="1550579"/>
    <lineage>
        <taxon>Bacteria</taxon>
        <taxon>Pseudomonadati</taxon>
        <taxon>Bacteroidota</taxon>
        <taxon>Sphingobacteriia</taxon>
        <taxon>Sphingobacteriales</taxon>
        <taxon>Sphingobacteriaceae</taxon>
        <taxon>Mucilaginibacter</taxon>
    </lineage>
</organism>
<keyword evidence="1" id="KW-0012">Acyltransferase</keyword>
<dbReference type="OrthoDB" id="290051at2"/>
<dbReference type="RefSeq" id="WP_096353713.1">
    <property type="nucleotide sequence ID" value="NZ_AP017313.1"/>
</dbReference>